<feature type="compositionally biased region" description="Gly residues" evidence="1">
    <location>
        <begin position="1"/>
        <end position="32"/>
    </location>
</feature>
<protein>
    <submittedName>
        <fullName evidence="2">Uncharacterized protein</fullName>
    </submittedName>
</protein>
<gene>
    <name evidence="2" type="ORF">Rsub_08461</name>
</gene>
<feature type="region of interest" description="Disordered" evidence="1">
    <location>
        <begin position="311"/>
        <end position="383"/>
    </location>
</feature>
<feature type="compositionally biased region" description="Gly residues" evidence="1">
    <location>
        <begin position="124"/>
        <end position="138"/>
    </location>
</feature>
<dbReference type="OrthoDB" id="10257948at2759"/>
<dbReference type="InterPro" id="IPR036249">
    <property type="entry name" value="Thioredoxin-like_sf"/>
</dbReference>
<proteinExistence type="predicted"/>
<comment type="caution">
    <text evidence="2">The sequence shown here is derived from an EMBL/GenBank/DDBJ whole genome shotgun (WGS) entry which is preliminary data.</text>
</comment>
<feature type="region of interest" description="Disordered" evidence="1">
    <location>
        <begin position="123"/>
        <end position="155"/>
    </location>
</feature>
<dbReference type="Proteomes" id="UP000247498">
    <property type="component" value="Unassembled WGS sequence"/>
</dbReference>
<name>A0A2V0PDA3_9CHLO</name>
<reference evidence="2 3" key="1">
    <citation type="journal article" date="2018" name="Sci. Rep.">
        <title>Raphidocelis subcapitata (=Pseudokirchneriella subcapitata) provides an insight into genome evolution and environmental adaptations in the Sphaeropleales.</title>
        <authorList>
            <person name="Suzuki S."/>
            <person name="Yamaguchi H."/>
            <person name="Nakajima N."/>
            <person name="Kawachi M."/>
        </authorList>
    </citation>
    <scope>NUCLEOTIDE SEQUENCE [LARGE SCALE GENOMIC DNA]</scope>
    <source>
        <strain evidence="2 3">NIES-35</strain>
    </source>
</reference>
<evidence type="ECO:0000313" key="3">
    <source>
        <dbReference type="Proteomes" id="UP000247498"/>
    </source>
</evidence>
<dbReference type="InParanoid" id="A0A2V0PDA3"/>
<feature type="region of interest" description="Disordered" evidence="1">
    <location>
        <begin position="1"/>
        <end position="33"/>
    </location>
</feature>
<dbReference type="EMBL" id="BDRX01000071">
    <property type="protein sequence ID" value="GBF95870.1"/>
    <property type="molecule type" value="Genomic_DNA"/>
</dbReference>
<evidence type="ECO:0000313" key="2">
    <source>
        <dbReference type="EMBL" id="GBF95870.1"/>
    </source>
</evidence>
<evidence type="ECO:0000256" key="1">
    <source>
        <dbReference type="SAM" id="MobiDB-lite"/>
    </source>
</evidence>
<dbReference type="SUPFAM" id="SSF52833">
    <property type="entry name" value="Thioredoxin-like"/>
    <property type="match status" value="1"/>
</dbReference>
<feature type="compositionally biased region" description="Gly residues" evidence="1">
    <location>
        <begin position="311"/>
        <end position="320"/>
    </location>
</feature>
<keyword evidence="3" id="KW-1185">Reference proteome</keyword>
<dbReference type="AlphaFoldDB" id="A0A2V0PDA3"/>
<dbReference type="STRING" id="307507.A0A2V0PDA3"/>
<sequence>MSHDAGGGCCGPSDAGGGGAAPAGGGRGGGAGAAALRAAPAGADAATAATDSLLSELEALSFDPALEGCCRRDVAASIRSGRVKRALQGADRSAARARAAGAAVVRDPAALAALAAAEAAAARRGGGGDGGEGSGSGSEGSSDSDGGRGGGGGGELAALREARLAQLRAAAARARGGGEAGYGRLNDVPPEKLLSLVEELGGRVVAHLASEGAPACDHLDEQLAALAHAHRGTYFARVPIRRTRGASAGGGARGGALAEALGLPALPALAAFRRGAVVGRAPVAQFGGGADIIEEEVYGYLSRLRVLSEGRGGGKGGGGGGDDDSDAAGSSDGDEGGGAPCDLCGRTFPHEHVRAMYRGGGGAGGDDDSGSGGDESSDFGDAG</sequence>
<dbReference type="Gene3D" id="3.40.30.10">
    <property type="entry name" value="Glutaredoxin"/>
    <property type="match status" value="1"/>
</dbReference>
<accession>A0A2V0PDA3</accession>
<organism evidence="2 3">
    <name type="scientific">Raphidocelis subcapitata</name>
    <dbReference type="NCBI Taxonomy" id="307507"/>
    <lineage>
        <taxon>Eukaryota</taxon>
        <taxon>Viridiplantae</taxon>
        <taxon>Chlorophyta</taxon>
        <taxon>core chlorophytes</taxon>
        <taxon>Chlorophyceae</taxon>
        <taxon>CS clade</taxon>
        <taxon>Sphaeropleales</taxon>
        <taxon>Selenastraceae</taxon>
        <taxon>Raphidocelis</taxon>
    </lineage>
</organism>